<dbReference type="EMBL" id="JAMAST010000009">
    <property type="protein sequence ID" value="MCL1632048.1"/>
    <property type="molecule type" value="Genomic_DNA"/>
</dbReference>
<feature type="transmembrane region" description="Helical" evidence="7">
    <location>
        <begin position="297"/>
        <end position="314"/>
    </location>
</feature>
<proteinExistence type="predicted"/>
<comment type="subcellular location">
    <subcellularLocation>
        <location evidence="1">Cell membrane</location>
        <topology evidence="1">Multi-pass membrane protein</topology>
    </subcellularLocation>
</comment>
<evidence type="ECO:0000256" key="2">
    <source>
        <dbReference type="ARBA" id="ARBA00022448"/>
    </source>
</evidence>
<dbReference type="Pfam" id="PF07690">
    <property type="entry name" value="MFS_1"/>
    <property type="match status" value="1"/>
</dbReference>
<feature type="transmembrane region" description="Helical" evidence="7">
    <location>
        <begin position="134"/>
        <end position="156"/>
    </location>
</feature>
<dbReference type="Gene3D" id="1.20.1250.20">
    <property type="entry name" value="MFS general substrate transporter like domains"/>
    <property type="match status" value="2"/>
</dbReference>
<protein>
    <submittedName>
        <fullName evidence="9">MFS transporter</fullName>
    </submittedName>
</protein>
<keyword evidence="5 7" id="KW-1133">Transmembrane helix</keyword>
<keyword evidence="6 7" id="KW-0472">Membrane</keyword>
<keyword evidence="10" id="KW-1185">Reference proteome</keyword>
<feature type="transmembrane region" description="Helical" evidence="7">
    <location>
        <begin position="162"/>
        <end position="180"/>
    </location>
</feature>
<organism evidence="9 10">
    <name type="scientific">Sporolactobacillus mangiferae</name>
    <dbReference type="NCBI Taxonomy" id="2940498"/>
    <lineage>
        <taxon>Bacteria</taxon>
        <taxon>Bacillati</taxon>
        <taxon>Bacillota</taxon>
        <taxon>Bacilli</taxon>
        <taxon>Bacillales</taxon>
        <taxon>Sporolactobacillaceae</taxon>
        <taxon>Sporolactobacillus</taxon>
    </lineage>
</organism>
<dbReference type="InterPro" id="IPR036259">
    <property type="entry name" value="MFS_trans_sf"/>
</dbReference>
<feature type="transmembrane region" description="Helical" evidence="7">
    <location>
        <begin position="335"/>
        <end position="359"/>
    </location>
</feature>
<reference evidence="9 10" key="1">
    <citation type="submission" date="2022-05" db="EMBL/GenBank/DDBJ databases">
        <title>Sporolactobacillus sp nov CPB3-1, isolated from tree bark (Mangifera indica L.).</title>
        <authorList>
            <person name="Phuengjayaem S."/>
            <person name="Tanasupawat S."/>
        </authorList>
    </citation>
    <scope>NUCLEOTIDE SEQUENCE [LARGE SCALE GENOMIC DNA]</scope>
    <source>
        <strain evidence="9 10">CPB3-1</strain>
    </source>
</reference>
<dbReference type="PANTHER" id="PTHR23521:SF2">
    <property type="entry name" value="TRANSPORTER MFS SUPERFAMILY"/>
    <property type="match status" value="1"/>
</dbReference>
<evidence type="ECO:0000313" key="9">
    <source>
        <dbReference type="EMBL" id="MCL1632048.1"/>
    </source>
</evidence>
<dbReference type="PROSITE" id="PS50850">
    <property type="entry name" value="MFS"/>
    <property type="match status" value="1"/>
</dbReference>
<dbReference type="RefSeq" id="WP_249101258.1">
    <property type="nucleotide sequence ID" value="NZ_JAMAST010000009.1"/>
</dbReference>
<feature type="transmembrane region" description="Helical" evidence="7">
    <location>
        <begin position="273"/>
        <end position="291"/>
    </location>
</feature>
<dbReference type="InterPro" id="IPR047200">
    <property type="entry name" value="MFS_YcaD-like"/>
</dbReference>
<feature type="transmembrane region" description="Helical" evidence="7">
    <location>
        <begin position="205"/>
        <end position="224"/>
    </location>
</feature>
<evidence type="ECO:0000256" key="6">
    <source>
        <dbReference type="ARBA" id="ARBA00023136"/>
    </source>
</evidence>
<evidence type="ECO:0000256" key="3">
    <source>
        <dbReference type="ARBA" id="ARBA00022475"/>
    </source>
</evidence>
<sequence>MNRSYQRFQFLLLISSVFICGAAEGMLLPLIASLLEKNGVSAIMNGLGSTSLYIGMLVSVPLMEKPMQKFGYKCFLIAGLALITLPLFLFPIWMNLYFWFVLRLCVGFGDSMLHFAAQTWITVDSPVNRRGRNIAIYGLSFGIGFAAGPMLVRLLFFGTAVPFITSGLFCTVVLLLLFLLKNEYPELSTAAEPSARQFFSRYKKVIAAAWSGFAVTFAFGYLETSLNNSFPVFALRQGYSLDSISILLPAFVTGGLLTQVPLGMLGDRFGRRYLLPVICLFGALLMTGAGLLSEHFYGIYLCLLGAGTLVGSLYSMSMGYVSDLLDSKQIPLGNILMTVCYSIGCMIGPVSGSVLIGWIPGGGLFYGIAVFILLASLGCFIHQFYIARRAALDHSHISGKMPNL</sequence>
<feature type="domain" description="Major facilitator superfamily (MFS) profile" evidence="8">
    <location>
        <begin position="9"/>
        <end position="387"/>
    </location>
</feature>
<evidence type="ECO:0000259" key="8">
    <source>
        <dbReference type="PROSITE" id="PS50850"/>
    </source>
</evidence>
<dbReference type="InterPro" id="IPR020846">
    <property type="entry name" value="MFS_dom"/>
</dbReference>
<feature type="transmembrane region" description="Helical" evidence="7">
    <location>
        <begin position="244"/>
        <end position="266"/>
    </location>
</feature>
<dbReference type="Proteomes" id="UP001203004">
    <property type="component" value="Unassembled WGS sequence"/>
</dbReference>
<keyword evidence="3" id="KW-1003">Cell membrane</keyword>
<evidence type="ECO:0000256" key="1">
    <source>
        <dbReference type="ARBA" id="ARBA00004651"/>
    </source>
</evidence>
<feature type="transmembrane region" description="Helical" evidence="7">
    <location>
        <begin position="74"/>
        <end position="94"/>
    </location>
</feature>
<feature type="transmembrane region" description="Helical" evidence="7">
    <location>
        <begin position="365"/>
        <end position="386"/>
    </location>
</feature>
<evidence type="ECO:0000256" key="4">
    <source>
        <dbReference type="ARBA" id="ARBA00022692"/>
    </source>
</evidence>
<evidence type="ECO:0000256" key="5">
    <source>
        <dbReference type="ARBA" id="ARBA00022989"/>
    </source>
</evidence>
<dbReference type="InterPro" id="IPR011701">
    <property type="entry name" value="MFS"/>
</dbReference>
<name>A0ABT0MBJ7_9BACL</name>
<dbReference type="PANTHER" id="PTHR23521">
    <property type="entry name" value="TRANSPORTER MFS SUPERFAMILY"/>
    <property type="match status" value="1"/>
</dbReference>
<evidence type="ECO:0000313" key="10">
    <source>
        <dbReference type="Proteomes" id="UP001203004"/>
    </source>
</evidence>
<comment type="caution">
    <text evidence="9">The sequence shown here is derived from an EMBL/GenBank/DDBJ whole genome shotgun (WGS) entry which is preliminary data.</text>
</comment>
<keyword evidence="2" id="KW-0813">Transport</keyword>
<evidence type="ECO:0000256" key="7">
    <source>
        <dbReference type="SAM" id="Phobius"/>
    </source>
</evidence>
<dbReference type="CDD" id="cd17477">
    <property type="entry name" value="MFS_YcaD_like"/>
    <property type="match status" value="1"/>
</dbReference>
<feature type="transmembrane region" description="Helical" evidence="7">
    <location>
        <begin position="100"/>
        <end position="122"/>
    </location>
</feature>
<dbReference type="SUPFAM" id="SSF103473">
    <property type="entry name" value="MFS general substrate transporter"/>
    <property type="match status" value="1"/>
</dbReference>
<gene>
    <name evidence="9" type="ORF">M3N64_08805</name>
</gene>
<keyword evidence="4 7" id="KW-0812">Transmembrane</keyword>
<accession>A0ABT0MBJ7</accession>
<feature type="transmembrane region" description="Helical" evidence="7">
    <location>
        <begin position="41"/>
        <end position="62"/>
    </location>
</feature>